<comment type="similarity">
    <text evidence="7">Belongs to the ATPase delta chain family.</text>
</comment>
<comment type="function">
    <text evidence="7">F(1)F(0) ATP synthase produces ATP from ADP in the presence of a proton or sodium gradient. F-type ATPases consist of two structural domains, F(1) containing the extramembraneous catalytic core and F(0) containing the membrane proton channel, linked together by a central stalk and a peripheral stalk. During catalysis, ATP synthesis in the catalytic domain of F(1) is coupled via a rotary mechanism of the central stalk subunits to proton translocation.</text>
</comment>
<dbReference type="InterPro" id="IPR000711">
    <property type="entry name" value="ATPase_OSCP/dsu"/>
</dbReference>
<dbReference type="HAMAP" id="MF_01416">
    <property type="entry name" value="ATP_synth_delta_bact"/>
    <property type="match status" value="1"/>
</dbReference>
<dbReference type="Pfam" id="PF00213">
    <property type="entry name" value="OSCP"/>
    <property type="match status" value="1"/>
</dbReference>
<protein>
    <recommendedName>
        <fullName evidence="7">ATP synthase subunit delta</fullName>
    </recommendedName>
    <alternativeName>
        <fullName evidence="7">ATP synthase F(1) sector subunit delta</fullName>
    </alternativeName>
    <alternativeName>
        <fullName evidence="7">F-type ATPase subunit delta</fullName>
        <shortName evidence="7">F-ATPase subunit delta</shortName>
    </alternativeName>
</protein>
<reference evidence="8" key="1">
    <citation type="submission" date="2023-07" db="EMBL/GenBank/DDBJ databases">
        <title>Genomic Encyclopedia of Type Strains, Phase IV (KMG-IV): sequencing the most valuable type-strain genomes for metagenomic binning, comparative biology and taxonomic classification.</title>
        <authorList>
            <person name="Goeker M."/>
        </authorList>
    </citation>
    <scope>NUCLEOTIDE SEQUENCE [LARGE SCALE GENOMIC DNA]</scope>
    <source>
        <strain evidence="8">DSM 21204</strain>
    </source>
</reference>
<dbReference type="NCBIfam" id="TIGR01145">
    <property type="entry name" value="ATP_synt_delta"/>
    <property type="match status" value="1"/>
</dbReference>
<organism evidence="8 9">
    <name type="scientific">Mycoplasmoides fastidiosum</name>
    <dbReference type="NCBI Taxonomy" id="92758"/>
    <lineage>
        <taxon>Bacteria</taxon>
        <taxon>Bacillati</taxon>
        <taxon>Mycoplasmatota</taxon>
        <taxon>Mycoplasmoidales</taxon>
        <taxon>Mycoplasmoidaceae</taxon>
        <taxon>Mycoplasmoides</taxon>
    </lineage>
</organism>
<keyword evidence="6 7" id="KW-0066">ATP synthesis</keyword>
<evidence type="ECO:0000256" key="2">
    <source>
        <dbReference type="ARBA" id="ARBA00022448"/>
    </source>
</evidence>
<evidence type="ECO:0000256" key="3">
    <source>
        <dbReference type="ARBA" id="ARBA00022781"/>
    </source>
</evidence>
<gene>
    <name evidence="7" type="primary">atpH</name>
    <name evidence="8" type="ORF">J2Z62_000204</name>
</gene>
<dbReference type="PANTHER" id="PTHR11910">
    <property type="entry name" value="ATP SYNTHASE DELTA CHAIN"/>
    <property type="match status" value="1"/>
</dbReference>
<dbReference type="InterPro" id="IPR026015">
    <property type="entry name" value="ATP_synth_OSCP/delta_N_sf"/>
</dbReference>
<keyword evidence="7" id="KW-1003">Cell membrane</keyword>
<evidence type="ECO:0000313" key="9">
    <source>
        <dbReference type="Proteomes" id="UP001240643"/>
    </source>
</evidence>
<keyword evidence="4 7" id="KW-0406">Ion transport</keyword>
<keyword evidence="2 7" id="KW-0813">Transport</keyword>
<accession>A0ABU0LYI2</accession>
<comment type="caution">
    <text evidence="8">The sequence shown here is derived from an EMBL/GenBank/DDBJ whole genome shotgun (WGS) entry which is preliminary data.</text>
</comment>
<evidence type="ECO:0000313" key="8">
    <source>
        <dbReference type="EMBL" id="MDQ0513766.1"/>
    </source>
</evidence>
<keyword evidence="3 7" id="KW-0375">Hydrogen ion transport</keyword>
<evidence type="ECO:0000256" key="1">
    <source>
        <dbReference type="ARBA" id="ARBA00004370"/>
    </source>
</evidence>
<evidence type="ECO:0000256" key="5">
    <source>
        <dbReference type="ARBA" id="ARBA00023136"/>
    </source>
</evidence>
<keyword evidence="9" id="KW-1185">Reference proteome</keyword>
<keyword evidence="5 7" id="KW-0472">Membrane</keyword>
<name>A0ABU0LYI2_9BACT</name>
<sequence length="183" mass="21581">MRKRILLFKQFAEAIISFFATKQELENLSKQNYQVLKLLEKNVELINLFTDLSVESKQKINFLDQLLRVEPYDLNYVNGLKFFIDSGYSYYFLDLVQTIDAMVLERLNIQVVQVQSAYELSSKQKNKLETGWTKKYNQPLVFQYTVIPEMVLGISVRINDYVEDYSLNSQLNNLKKEIKKINP</sequence>
<comment type="function">
    <text evidence="7">This protein is part of the stalk that links CF(0) to CF(1). It either transmits conformational changes from CF(0) to CF(1) or is implicated in proton conduction.</text>
</comment>
<dbReference type="EMBL" id="JAUSWO010000001">
    <property type="protein sequence ID" value="MDQ0513766.1"/>
    <property type="molecule type" value="Genomic_DNA"/>
</dbReference>
<dbReference type="RefSeq" id="WP_256547534.1">
    <property type="nucleotide sequence ID" value="NZ_CP101809.1"/>
</dbReference>
<evidence type="ECO:0000256" key="7">
    <source>
        <dbReference type="HAMAP-Rule" id="MF_01416"/>
    </source>
</evidence>
<comment type="subcellular location">
    <subcellularLocation>
        <location evidence="7">Cell membrane</location>
        <topology evidence="7">Peripheral membrane protein</topology>
    </subcellularLocation>
    <subcellularLocation>
        <location evidence="1">Membrane</location>
    </subcellularLocation>
</comment>
<proteinExistence type="inferred from homology"/>
<dbReference type="SUPFAM" id="SSF47928">
    <property type="entry name" value="N-terminal domain of the delta subunit of the F1F0-ATP synthase"/>
    <property type="match status" value="1"/>
</dbReference>
<dbReference type="Proteomes" id="UP001240643">
    <property type="component" value="Unassembled WGS sequence"/>
</dbReference>
<evidence type="ECO:0000256" key="6">
    <source>
        <dbReference type="ARBA" id="ARBA00023310"/>
    </source>
</evidence>
<evidence type="ECO:0000256" key="4">
    <source>
        <dbReference type="ARBA" id="ARBA00023065"/>
    </source>
</evidence>
<keyword evidence="7" id="KW-0139">CF(1)</keyword>